<evidence type="ECO:0000256" key="1">
    <source>
        <dbReference type="SAM" id="SignalP"/>
    </source>
</evidence>
<feature type="signal peptide" evidence="1">
    <location>
        <begin position="1"/>
        <end position="34"/>
    </location>
</feature>
<proteinExistence type="predicted"/>
<dbReference type="eggNOG" id="ENOG502ZAQC">
    <property type="taxonomic scope" value="Bacteria"/>
</dbReference>
<dbReference type="EMBL" id="CP003154">
    <property type="protein sequence ID" value="AFL75483.1"/>
    <property type="molecule type" value="Genomic_DNA"/>
</dbReference>
<dbReference type="KEGG" id="tvi:Thivi_3629"/>
<protein>
    <submittedName>
        <fullName evidence="2">Uncharacterized protein</fullName>
    </submittedName>
</protein>
<keyword evidence="1" id="KW-0732">Signal</keyword>
<sequence length="713" mass="78203">MVRLQTPTNVQAKRPRWWCLAMVPLLATVSVSLAASDQNLDLRQASGDSAFNYPNVPPEHQYLRRLLDNAFQYANPAHGLVDPVSGYPVEGWNQDQGLFLRSFTQLTAIGAWVELLANVAAGNADNPYLSRRDALTGLSLAVATLLDDQGNPALAAKGLLVNFLGLEGGTRMGPLQESIQKSTLIETLGDREGSVIWLALLEKGWLQAEDNGRTGRIRRGATYGAAHFDGALAPYAEESLKSAILEILDRRVITIIFGDNANLTAALARSAGALLGTEIRDDPQAIMIRERIERFIEGQRAGYAHLFDPATGAFVFGWDATADRFVGWDDGQGNWVTGQMNYFVNEFRGPWTFVVLRYGLPTVALRNAGFKIKPYRHGDGRDTYALAAWDGSAFQLLGLSLFMEELGNPGWRRSLETLVDIELDFSTRHRLPGFLSEAYSGNGTEYTGRIGIPDLAVTDQSLIAHAPSLYTLGVAYLIAPEKVEHFLREHWSRISGLFTEHGPWEGWDTATHRVIPYQTTAHTLSLLLGGINSAQANMRRYLDEHTLYGQLEALYEPGDRVNLLAAENRILAWSSDPSRLEFSCKPGACRFASPLADGGGMTFVVPDGRTVSLSNSRLAIRYRSATEVRDVVISFKRASDDPLPAPAIPIEIFAHFKPTQDDDIEIVLPATPALSGIKEVTLSFPPRGQPTPVDIVITGFDVLPFAAALDASR</sequence>
<feature type="chain" id="PRO_5003683201" evidence="1">
    <location>
        <begin position="35"/>
        <end position="713"/>
    </location>
</feature>
<evidence type="ECO:0000313" key="2">
    <source>
        <dbReference type="EMBL" id="AFL75483.1"/>
    </source>
</evidence>
<accession>I3YER5</accession>
<dbReference type="AlphaFoldDB" id="I3YER5"/>
<reference evidence="2 3" key="1">
    <citation type="submission" date="2012-06" db="EMBL/GenBank/DDBJ databases">
        <title>Complete sequence of Thiocystis violascens DSM 198.</title>
        <authorList>
            <consortium name="US DOE Joint Genome Institute"/>
            <person name="Lucas S."/>
            <person name="Han J."/>
            <person name="Lapidus A."/>
            <person name="Cheng J.-F."/>
            <person name="Goodwin L."/>
            <person name="Pitluck S."/>
            <person name="Peters L."/>
            <person name="Ovchinnikova G."/>
            <person name="Teshima H."/>
            <person name="Detter J.C."/>
            <person name="Han C."/>
            <person name="Tapia R."/>
            <person name="Land M."/>
            <person name="Hauser L."/>
            <person name="Kyrpides N."/>
            <person name="Ivanova N."/>
            <person name="Pagani I."/>
            <person name="Vogl K."/>
            <person name="Liu Z."/>
            <person name="Frigaard N.-U."/>
            <person name="Bryant D."/>
            <person name="Woyke T."/>
        </authorList>
    </citation>
    <scope>NUCLEOTIDE SEQUENCE [LARGE SCALE GENOMIC DNA]</scope>
    <source>
        <strain evidence="3">ATCC 17096 / DSM 198 / 6111</strain>
    </source>
</reference>
<dbReference type="HOGENOM" id="CLU_387288_0_0_6"/>
<dbReference type="STRING" id="765911.Thivi_3629"/>
<dbReference type="Proteomes" id="UP000006062">
    <property type="component" value="Chromosome"/>
</dbReference>
<organism evidence="2 3">
    <name type="scientific">Thiocystis violascens (strain ATCC 17096 / DSM 198 / 6111)</name>
    <name type="common">Chromatium violascens</name>
    <dbReference type="NCBI Taxonomy" id="765911"/>
    <lineage>
        <taxon>Bacteria</taxon>
        <taxon>Pseudomonadati</taxon>
        <taxon>Pseudomonadota</taxon>
        <taxon>Gammaproteobacteria</taxon>
        <taxon>Chromatiales</taxon>
        <taxon>Chromatiaceae</taxon>
        <taxon>Thiocystis</taxon>
    </lineage>
</organism>
<name>I3YER5_THIV6</name>
<gene>
    <name evidence="2" type="ordered locus">Thivi_3629</name>
</gene>
<evidence type="ECO:0000313" key="3">
    <source>
        <dbReference type="Proteomes" id="UP000006062"/>
    </source>
</evidence>
<keyword evidence="3" id="KW-1185">Reference proteome</keyword>